<evidence type="ECO:0000313" key="2">
    <source>
        <dbReference type="EMBL" id="EUA92471.1"/>
    </source>
</evidence>
<evidence type="ECO:0000313" key="3">
    <source>
        <dbReference type="Proteomes" id="UP000020681"/>
    </source>
</evidence>
<dbReference type="EMBL" id="JAOL01000077">
    <property type="protein sequence ID" value="EUA92471.1"/>
    <property type="molecule type" value="Genomic_DNA"/>
</dbReference>
<organism evidence="2 3">
    <name type="scientific">Mycobacterium ulcerans str. Harvey</name>
    <dbReference type="NCBI Taxonomy" id="1299332"/>
    <lineage>
        <taxon>Bacteria</taxon>
        <taxon>Bacillati</taxon>
        <taxon>Actinomycetota</taxon>
        <taxon>Actinomycetes</taxon>
        <taxon>Mycobacteriales</taxon>
        <taxon>Mycobacteriaceae</taxon>
        <taxon>Mycobacterium</taxon>
        <taxon>Mycobacterium ulcerans group</taxon>
    </lineage>
</organism>
<comment type="caution">
    <text evidence="2">The sequence shown here is derived from an EMBL/GenBank/DDBJ whole genome shotgun (WGS) entry which is preliminary data.</text>
</comment>
<proteinExistence type="predicted"/>
<feature type="transmembrane region" description="Helical" evidence="1">
    <location>
        <begin position="6"/>
        <end position="25"/>
    </location>
</feature>
<keyword evidence="1" id="KW-1133">Transmembrane helix</keyword>
<dbReference type="Proteomes" id="UP000020681">
    <property type="component" value="Unassembled WGS sequence"/>
</dbReference>
<keyword evidence="3" id="KW-1185">Reference proteome</keyword>
<keyword evidence="1 2" id="KW-0812">Transmembrane</keyword>
<accession>A0ABP3ARQ7</accession>
<reference evidence="2 3" key="1">
    <citation type="submission" date="2014-01" db="EMBL/GenBank/DDBJ databases">
        <authorList>
            <person name="Dobos K."/>
            <person name="Lenaerts A."/>
            <person name="Ordway D."/>
            <person name="DeGroote M.A."/>
            <person name="Parker T."/>
            <person name="Sizemore C."/>
            <person name="Tallon L.J."/>
            <person name="Sadzewicz L.K."/>
            <person name="Sengamalay N."/>
            <person name="Fraser C.M."/>
            <person name="Hine E."/>
            <person name="Shefchek K.A."/>
            <person name="Das S.P."/>
            <person name="Tettelin H."/>
        </authorList>
    </citation>
    <scope>NUCLEOTIDE SEQUENCE [LARGE SCALE GENOMIC DNA]</scope>
    <source>
        <strain evidence="2 3">Harvey</strain>
    </source>
</reference>
<evidence type="ECO:0000256" key="1">
    <source>
        <dbReference type="SAM" id="Phobius"/>
    </source>
</evidence>
<gene>
    <name evidence="2" type="primary">sulP_1</name>
    <name evidence="2" type="ORF">I551_1103</name>
</gene>
<sequence length="52" mass="5710">MAAVPGPLVAIVTATVISLVFRFDLTRITLTDRPWMRCSCRPYPMASGALSR</sequence>
<name>A0ABP3ARQ7_MYCUL</name>
<keyword evidence="1" id="KW-0472">Membrane</keyword>
<protein>
    <submittedName>
        <fullName evidence="2">Transmembrane carbonic anhydrase domain protein</fullName>
    </submittedName>
</protein>